<evidence type="ECO:0000313" key="2">
    <source>
        <dbReference type="EMBL" id="MEQ2220584.1"/>
    </source>
</evidence>
<gene>
    <name evidence="2" type="ORF">ILYODFUR_006853</name>
</gene>
<dbReference type="EMBL" id="JAHRIQ010000429">
    <property type="protein sequence ID" value="MEQ2220584.1"/>
    <property type="molecule type" value="Genomic_DNA"/>
</dbReference>
<comment type="caution">
    <text evidence="2">The sequence shown here is derived from an EMBL/GenBank/DDBJ whole genome shotgun (WGS) entry which is preliminary data.</text>
</comment>
<evidence type="ECO:0000313" key="3">
    <source>
        <dbReference type="Proteomes" id="UP001482620"/>
    </source>
</evidence>
<feature type="compositionally biased region" description="Low complexity" evidence="1">
    <location>
        <begin position="1"/>
        <end position="17"/>
    </location>
</feature>
<evidence type="ECO:0000256" key="1">
    <source>
        <dbReference type="SAM" id="MobiDB-lite"/>
    </source>
</evidence>
<name>A0ABV0SJ54_9TELE</name>
<feature type="region of interest" description="Disordered" evidence="1">
    <location>
        <begin position="44"/>
        <end position="65"/>
    </location>
</feature>
<protein>
    <submittedName>
        <fullName evidence="2">Uncharacterized protein</fullName>
    </submittedName>
</protein>
<feature type="region of interest" description="Disordered" evidence="1">
    <location>
        <begin position="1"/>
        <end position="22"/>
    </location>
</feature>
<sequence>MSTNVTTGPSTNSSPSSWRAPQWVGPDLLPGFCRAERHADEGVQPFDSASGLHSSSANHPSRLRFKTPSYAESPAFQLSFDPPPPHLHHQASSFFRLPYLLRPPLHHQSQDPGGKTSLILTLRCSFKLMSLSAPCLPPGSERRKETNIS</sequence>
<dbReference type="Proteomes" id="UP001482620">
    <property type="component" value="Unassembled WGS sequence"/>
</dbReference>
<accession>A0ABV0SJ54</accession>
<reference evidence="2 3" key="1">
    <citation type="submission" date="2021-06" db="EMBL/GenBank/DDBJ databases">
        <authorList>
            <person name="Palmer J.M."/>
        </authorList>
    </citation>
    <scope>NUCLEOTIDE SEQUENCE [LARGE SCALE GENOMIC DNA]</scope>
    <source>
        <strain evidence="3">if_2019</strain>
        <tissue evidence="2">Muscle</tissue>
    </source>
</reference>
<proteinExistence type="predicted"/>
<keyword evidence="3" id="KW-1185">Reference proteome</keyword>
<organism evidence="2 3">
    <name type="scientific">Ilyodon furcidens</name>
    <name type="common">goldbreast splitfin</name>
    <dbReference type="NCBI Taxonomy" id="33524"/>
    <lineage>
        <taxon>Eukaryota</taxon>
        <taxon>Metazoa</taxon>
        <taxon>Chordata</taxon>
        <taxon>Craniata</taxon>
        <taxon>Vertebrata</taxon>
        <taxon>Euteleostomi</taxon>
        <taxon>Actinopterygii</taxon>
        <taxon>Neopterygii</taxon>
        <taxon>Teleostei</taxon>
        <taxon>Neoteleostei</taxon>
        <taxon>Acanthomorphata</taxon>
        <taxon>Ovalentaria</taxon>
        <taxon>Atherinomorphae</taxon>
        <taxon>Cyprinodontiformes</taxon>
        <taxon>Goodeidae</taxon>
        <taxon>Ilyodon</taxon>
    </lineage>
</organism>